<reference evidence="1 2" key="1">
    <citation type="journal article" date="2022" name="Hortic Res">
        <title>A haplotype resolved chromosomal level avocado genome allows analysis of novel avocado genes.</title>
        <authorList>
            <person name="Nath O."/>
            <person name="Fletcher S.J."/>
            <person name="Hayward A."/>
            <person name="Shaw L.M."/>
            <person name="Masouleh A.K."/>
            <person name="Furtado A."/>
            <person name="Henry R.J."/>
            <person name="Mitter N."/>
        </authorList>
    </citation>
    <scope>NUCLEOTIDE SEQUENCE [LARGE SCALE GENOMIC DNA]</scope>
    <source>
        <strain evidence="2">cv. Hass</strain>
    </source>
</reference>
<comment type="caution">
    <text evidence="1">The sequence shown here is derived from an EMBL/GenBank/DDBJ whole genome shotgun (WGS) entry which is preliminary data.</text>
</comment>
<dbReference type="EMBL" id="CM056817">
    <property type="protein sequence ID" value="KAJ8620910.1"/>
    <property type="molecule type" value="Genomic_DNA"/>
</dbReference>
<dbReference type="Proteomes" id="UP001234297">
    <property type="component" value="Chromosome 9"/>
</dbReference>
<proteinExistence type="predicted"/>
<accession>A0ACC2KIF6</accession>
<name>A0ACC2KIF6_PERAE</name>
<protein>
    <submittedName>
        <fullName evidence="1">Uncharacterized protein</fullName>
    </submittedName>
</protein>
<evidence type="ECO:0000313" key="2">
    <source>
        <dbReference type="Proteomes" id="UP001234297"/>
    </source>
</evidence>
<organism evidence="1 2">
    <name type="scientific">Persea americana</name>
    <name type="common">Avocado</name>
    <dbReference type="NCBI Taxonomy" id="3435"/>
    <lineage>
        <taxon>Eukaryota</taxon>
        <taxon>Viridiplantae</taxon>
        <taxon>Streptophyta</taxon>
        <taxon>Embryophyta</taxon>
        <taxon>Tracheophyta</taxon>
        <taxon>Spermatophyta</taxon>
        <taxon>Magnoliopsida</taxon>
        <taxon>Magnoliidae</taxon>
        <taxon>Laurales</taxon>
        <taxon>Lauraceae</taxon>
        <taxon>Persea</taxon>
    </lineage>
</organism>
<evidence type="ECO:0000313" key="1">
    <source>
        <dbReference type="EMBL" id="KAJ8620910.1"/>
    </source>
</evidence>
<sequence length="94" mass="10599">MDSAKVIANQYAFIFSSSSYYFSHEKRSMDENLPEKEMIPPVDLHKEEGKERNSGSVGPSPLSPKRSGKIESRRVEELRKASVLDKNHSSSKSI</sequence>
<keyword evidence="2" id="KW-1185">Reference proteome</keyword>
<gene>
    <name evidence="1" type="ORF">MRB53_029439</name>
</gene>